<dbReference type="GeneID" id="83219667"/>
<gene>
    <name evidence="3" type="ORF">O0I10_012292</name>
</gene>
<keyword evidence="4" id="KW-1185">Reference proteome</keyword>
<name>A0AAD7XVX3_9FUNG</name>
<accession>A0AAD7XVX3</accession>
<keyword evidence="1" id="KW-0175">Coiled coil</keyword>
<dbReference type="EMBL" id="JARTCD010000119">
    <property type="protein sequence ID" value="KAJ8652102.1"/>
    <property type="molecule type" value="Genomic_DNA"/>
</dbReference>
<sequence>MSASAASSPAASPAATANNNNHMGDNNETPVNTPTNNNNGPAPMEGIEPTGALASKYVDALALSRQSLKKKEKELESLIIKQIQLETMEPVPEDELATIVKRMEALHKEIERTRKNIAILTPKDADTTTSSRKHITMNLVPRFCDQRSQRVS</sequence>
<comment type="caution">
    <text evidence="3">The sequence shown here is derived from an EMBL/GenBank/DDBJ whole genome shotgun (WGS) entry which is preliminary data.</text>
</comment>
<organism evidence="3 4">
    <name type="scientific">Lichtheimia ornata</name>
    <dbReference type="NCBI Taxonomy" id="688661"/>
    <lineage>
        <taxon>Eukaryota</taxon>
        <taxon>Fungi</taxon>
        <taxon>Fungi incertae sedis</taxon>
        <taxon>Mucoromycota</taxon>
        <taxon>Mucoromycotina</taxon>
        <taxon>Mucoromycetes</taxon>
        <taxon>Mucorales</taxon>
        <taxon>Lichtheimiaceae</taxon>
        <taxon>Lichtheimia</taxon>
    </lineage>
</organism>
<evidence type="ECO:0000313" key="3">
    <source>
        <dbReference type="EMBL" id="KAJ8652102.1"/>
    </source>
</evidence>
<feature type="region of interest" description="Disordered" evidence="2">
    <location>
        <begin position="1"/>
        <end position="50"/>
    </location>
</feature>
<evidence type="ECO:0000313" key="4">
    <source>
        <dbReference type="Proteomes" id="UP001234581"/>
    </source>
</evidence>
<reference evidence="3 4" key="1">
    <citation type="submission" date="2023-03" db="EMBL/GenBank/DDBJ databases">
        <title>Genome sequence of Lichtheimia ornata CBS 291.66.</title>
        <authorList>
            <person name="Mohabir J.T."/>
            <person name="Shea T.P."/>
            <person name="Kurbessoian T."/>
            <person name="Berby B."/>
            <person name="Fontaine J."/>
            <person name="Livny J."/>
            <person name="Gnirke A."/>
            <person name="Stajich J.E."/>
            <person name="Cuomo C.A."/>
        </authorList>
    </citation>
    <scope>NUCLEOTIDE SEQUENCE [LARGE SCALE GENOMIC DNA]</scope>
    <source>
        <strain evidence="3">CBS 291.66</strain>
    </source>
</reference>
<feature type="coiled-coil region" evidence="1">
    <location>
        <begin position="61"/>
        <end position="116"/>
    </location>
</feature>
<evidence type="ECO:0000256" key="1">
    <source>
        <dbReference type="SAM" id="Coils"/>
    </source>
</evidence>
<evidence type="ECO:0000256" key="2">
    <source>
        <dbReference type="SAM" id="MobiDB-lite"/>
    </source>
</evidence>
<dbReference type="Proteomes" id="UP001234581">
    <property type="component" value="Unassembled WGS sequence"/>
</dbReference>
<dbReference type="AlphaFoldDB" id="A0AAD7XVX3"/>
<protein>
    <submittedName>
        <fullName evidence="3">Uncharacterized protein</fullName>
    </submittedName>
</protein>
<dbReference type="RefSeq" id="XP_058337016.1">
    <property type="nucleotide sequence ID" value="XM_058492226.1"/>
</dbReference>
<feature type="compositionally biased region" description="Low complexity" evidence="2">
    <location>
        <begin position="1"/>
        <end position="41"/>
    </location>
</feature>
<proteinExistence type="predicted"/>